<evidence type="ECO:0000313" key="2">
    <source>
        <dbReference type="EMBL" id="CAF4403838.1"/>
    </source>
</evidence>
<protein>
    <submittedName>
        <fullName evidence="2">Uncharacterized protein</fullName>
    </submittedName>
</protein>
<reference evidence="2" key="1">
    <citation type="submission" date="2021-02" db="EMBL/GenBank/DDBJ databases">
        <authorList>
            <person name="Nowell W R."/>
        </authorList>
    </citation>
    <scope>NUCLEOTIDE SEQUENCE</scope>
</reference>
<dbReference type="CDD" id="cd15482">
    <property type="entry name" value="Sialidase_non-viral"/>
    <property type="match status" value="1"/>
</dbReference>
<dbReference type="AlphaFoldDB" id="A0A820PJ03"/>
<evidence type="ECO:0000256" key="1">
    <source>
        <dbReference type="SAM" id="SignalP"/>
    </source>
</evidence>
<gene>
    <name evidence="2" type="ORF">FNK824_LOCUS44045</name>
</gene>
<accession>A0A820PJ03</accession>
<proteinExistence type="predicted"/>
<keyword evidence="1" id="KW-0732">Signal</keyword>
<feature type="signal peptide" evidence="1">
    <location>
        <begin position="1"/>
        <end position="19"/>
    </location>
</feature>
<dbReference type="Proteomes" id="UP000663874">
    <property type="component" value="Unassembled WGS sequence"/>
</dbReference>
<sequence length="64" mass="7644">MLTIKILVFLFIYIKFSFETNTIVFTRGEYGYFCIKIPSILTTSQGTLLSFEEFPRYNIFKFDH</sequence>
<comment type="caution">
    <text evidence="2">The sequence shown here is derived from an EMBL/GenBank/DDBJ whole genome shotgun (WGS) entry which is preliminary data.</text>
</comment>
<name>A0A820PJ03_9BILA</name>
<feature type="chain" id="PRO_5032873492" evidence="1">
    <location>
        <begin position="20"/>
        <end position="64"/>
    </location>
</feature>
<organism evidence="2 3">
    <name type="scientific">Rotaria sordida</name>
    <dbReference type="NCBI Taxonomy" id="392033"/>
    <lineage>
        <taxon>Eukaryota</taxon>
        <taxon>Metazoa</taxon>
        <taxon>Spiralia</taxon>
        <taxon>Gnathifera</taxon>
        <taxon>Rotifera</taxon>
        <taxon>Eurotatoria</taxon>
        <taxon>Bdelloidea</taxon>
        <taxon>Philodinida</taxon>
        <taxon>Philodinidae</taxon>
        <taxon>Rotaria</taxon>
    </lineage>
</organism>
<dbReference type="EMBL" id="CAJOBE010066808">
    <property type="protein sequence ID" value="CAF4403838.1"/>
    <property type="molecule type" value="Genomic_DNA"/>
</dbReference>
<feature type="non-terminal residue" evidence="2">
    <location>
        <position position="64"/>
    </location>
</feature>
<evidence type="ECO:0000313" key="3">
    <source>
        <dbReference type="Proteomes" id="UP000663874"/>
    </source>
</evidence>